<evidence type="ECO:0000256" key="2">
    <source>
        <dbReference type="SAM" id="SignalP"/>
    </source>
</evidence>
<proteinExistence type="inferred from homology"/>
<comment type="caution">
    <text evidence="4">The sequence shown here is derived from an EMBL/GenBank/DDBJ whole genome shotgun (WGS) entry which is preliminary data.</text>
</comment>
<dbReference type="PROSITE" id="PS00141">
    <property type="entry name" value="ASP_PROTEASE"/>
    <property type="match status" value="1"/>
</dbReference>
<dbReference type="PANTHER" id="PTHR13683">
    <property type="entry name" value="ASPARTYL PROTEASES"/>
    <property type="match status" value="1"/>
</dbReference>
<dbReference type="InterPro" id="IPR032799">
    <property type="entry name" value="TAXi_C"/>
</dbReference>
<dbReference type="InterPro" id="IPR001969">
    <property type="entry name" value="Aspartic_peptidase_AS"/>
</dbReference>
<keyword evidence="2" id="KW-0732">Signal</keyword>
<evidence type="ECO:0000313" key="5">
    <source>
        <dbReference type="Proteomes" id="UP001231189"/>
    </source>
</evidence>
<reference evidence="4" key="1">
    <citation type="submission" date="2023-07" db="EMBL/GenBank/DDBJ databases">
        <title>A chromosome-level genome assembly of Lolium multiflorum.</title>
        <authorList>
            <person name="Chen Y."/>
            <person name="Copetti D."/>
            <person name="Kolliker R."/>
            <person name="Studer B."/>
        </authorList>
    </citation>
    <scope>NUCLEOTIDE SEQUENCE</scope>
    <source>
        <strain evidence="4">02402/16</strain>
        <tissue evidence="4">Leaf</tissue>
    </source>
</reference>
<comment type="similarity">
    <text evidence="1">Belongs to the peptidase A1 family.</text>
</comment>
<feature type="signal peptide" evidence="2">
    <location>
        <begin position="1"/>
        <end position="27"/>
    </location>
</feature>
<dbReference type="AlphaFoldDB" id="A0AAD8U7P2"/>
<gene>
    <name evidence="4" type="ORF">QYE76_016110</name>
</gene>
<dbReference type="EMBL" id="JAUUTY010000001">
    <property type="protein sequence ID" value="KAK1699413.1"/>
    <property type="molecule type" value="Genomic_DNA"/>
</dbReference>
<evidence type="ECO:0000256" key="1">
    <source>
        <dbReference type="ARBA" id="ARBA00007447"/>
    </source>
</evidence>
<dbReference type="PROSITE" id="PS51767">
    <property type="entry name" value="PEPTIDASE_A1"/>
    <property type="match status" value="1"/>
</dbReference>
<feature type="domain" description="Peptidase A1" evidence="3">
    <location>
        <begin position="77"/>
        <end position="402"/>
    </location>
</feature>
<dbReference type="GO" id="GO:0004190">
    <property type="term" value="F:aspartic-type endopeptidase activity"/>
    <property type="evidence" value="ECO:0007669"/>
    <property type="project" value="InterPro"/>
</dbReference>
<dbReference type="InterPro" id="IPR032861">
    <property type="entry name" value="TAXi_N"/>
</dbReference>
<dbReference type="Gene3D" id="2.40.70.10">
    <property type="entry name" value="Acid Proteases"/>
    <property type="match status" value="2"/>
</dbReference>
<sequence length="431" mass="46311">MAHSIHYGSLLVATAVAALLAAGEVDGIGLNLHHRSSPVVRRWAEARGHAPGTWWPEAAADGTPEYYSALFRNDRALFARRGLAASNGQGELAFSGGNATFQLEGYLHYAEGDQKYSPSRSSTSKTVTCEHALCDRPKACATRNSSCPYAVRYASANSSSSGVLVEDVLHLSREKQHGGGEAVQTPVVFGCGREQQTGAFPGGVMGLGMGKVSVPSLLASSFSMCFGNDGVGRINFGDAVSPGQAHTPFILTNPHSTYKIATRGMNVENLDVPLEFQAVVDSGTSFTYLTDPVYTAFAYELMSKINDTRANLSASIPFEFCYGLSPNQTEIYIPDVSFWTKGGAKFPVTRPFFVIADRHGKGAVGYCLAILKSETDINIFGQNFMTGLKVVFDRERFVLGWSKFDCYRDMEMEDVGSSAPAPATAPRPATA</sequence>
<evidence type="ECO:0000313" key="4">
    <source>
        <dbReference type="EMBL" id="KAK1699413.1"/>
    </source>
</evidence>
<evidence type="ECO:0000259" key="3">
    <source>
        <dbReference type="PROSITE" id="PS51767"/>
    </source>
</evidence>
<dbReference type="InterPro" id="IPR033121">
    <property type="entry name" value="PEPTIDASE_A1"/>
</dbReference>
<dbReference type="Proteomes" id="UP001231189">
    <property type="component" value="Unassembled WGS sequence"/>
</dbReference>
<dbReference type="Pfam" id="PF14541">
    <property type="entry name" value="TAXi_C"/>
    <property type="match status" value="1"/>
</dbReference>
<dbReference type="FunFam" id="2.40.70.10:FF:000014">
    <property type="entry name" value="Aspartyl protease family protein 1"/>
    <property type="match status" value="1"/>
</dbReference>
<dbReference type="InterPro" id="IPR021109">
    <property type="entry name" value="Peptidase_aspartic_dom_sf"/>
</dbReference>
<dbReference type="Pfam" id="PF14543">
    <property type="entry name" value="TAXi_N"/>
    <property type="match status" value="1"/>
</dbReference>
<keyword evidence="5" id="KW-1185">Reference proteome</keyword>
<dbReference type="InterPro" id="IPR001461">
    <property type="entry name" value="Aspartic_peptidase_A1"/>
</dbReference>
<dbReference type="GO" id="GO:0006508">
    <property type="term" value="P:proteolysis"/>
    <property type="evidence" value="ECO:0007669"/>
    <property type="project" value="InterPro"/>
</dbReference>
<dbReference type="PANTHER" id="PTHR13683:SF871">
    <property type="entry name" value="OS06G0717900 PROTEIN"/>
    <property type="match status" value="1"/>
</dbReference>
<accession>A0AAD8U7P2</accession>
<dbReference type="SUPFAM" id="SSF50630">
    <property type="entry name" value="Acid proteases"/>
    <property type="match status" value="1"/>
</dbReference>
<protein>
    <recommendedName>
        <fullName evidence="3">Peptidase A1 domain-containing protein</fullName>
    </recommendedName>
</protein>
<feature type="chain" id="PRO_5041920515" description="Peptidase A1 domain-containing protein" evidence="2">
    <location>
        <begin position="28"/>
        <end position="431"/>
    </location>
</feature>
<organism evidence="4 5">
    <name type="scientific">Lolium multiflorum</name>
    <name type="common">Italian ryegrass</name>
    <name type="synonym">Lolium perenne subsp. multiflorum</name>
    <dbReference type="NCBI Taxonomy" id="4521"/>
    <lineage>
        <taxon>Eukaryota</taxon>
        <taxon>Viridiplantae</taxon>
        <taxon>Streptophyta</taxon>
        <taxon>Embryophyta</taxon>
        <taxon>Tracheophyta</taxon>
        <taxon>Spermatophyta</taxon>
        <taxon>Magnoliopsida</taxon>
        <taxon>Liliopsida</taxon>
        <taxon>Poales</taxon>
        <taxon>Poaceae</taxon>
        <taxon>BOP clade</taxon>
        <taxon>Pooideae</taxon>
        <taxon>Poodae</taxon>
        <taxon>Poeae</taxon>
        <taxon>Poeae Chloroplast Group 2 (Poeae type)</taxon>
        <taxon>Loliodinae</taxon>
        <taxon>Loliinae</taxon>
        <taxon>Lolium</taxon>
    </lineage>
</organism>
<name>A0AAD8U7P2_LOLMU</name>